<accession>A0A8R2FC28</accession>
<dbReference type="Proteomes" id="UP000007819">
    <property type="component" value="Chromosome A1"/>
</dbReference>
<dbReference type="KEGG" id="api:100575704"/>
<evidence type="ECO:0000313" key="2">
    <source>
        <dbReference type="Proteomes" id="UP000007819"/>
    </source>
</evidence>
<dbReference type="EnsemblMetazoa" id="XM_008189034.2">
    <property type="protein sequence ID" value="XP_008187256.1"/>
    <property type="gene ID" value="LOC100575704"/>
</dbReference>
<protein>
    <submittedName>
        <fullName evidence="1">Uncharacterized protein</fullName>
    </submittedName>
</protein>
<name>A0A8R2FC28_ACYPI</name>
<reference evidence="1" key="2">
    <citation type="submission" date="2022-06" db="UniProtKB">
        <authorList>
            <consortium name="EnsemblMetazoa"/>
        </authorList>
    </citation>
    <scope>IDENTIFICATION</scope>
</reference>
<keyword evidence="2" id="KW-1185">Reference proteome</keyword>
<dbReference type="AlphaFoldDB" id="A0A8R2FC28"/>
<organism evidence="1 2">
    <name type="scientific">Acyrthosiphon pisum</name>
    <name type="common">Pea aphid</name>
    <dbReference type="NCBI Taxonomy" id="7029"/>
    <lineage>
        <taxon>Eukaryota</taxon>
        <taxon>Metazoa</taxon>
        <taxon>Ecdysozoa</taxon>
        <taxon>Arthropoda</taxon>
        <taxon>Hexapoda</taxon>
        <taxon>Insecta</taxon>
        <taxon>Pterygota</taxon>
        <taxon>Neoptera</taxon>
        <taxon>Paraneoptera</taxon>
        <taxon>Hemiptera</taxon>
        <taxon>Sternorrhyncha</taxon>
        <taxon>Aphidomorpha</taxon>
        <taxon>Aphidoidea</taxon>
        <taxon>Aphididae</taxon>
        <taxon>Macrosiphini</taxon>
        <taxon>Acyrthosiphon</taxon>
    </lineage>
</organism>
<reference evidence="2" key="1">
    <citation type="submission" date="2010-06" db="EMBL/GenBank/DDBJ databases">
        <authorList>
            <person name="Jiang H."/>
            <person name="Abraham K."/>
            <person name="Ali S."/>
            <person name="Alsbrooks S.L."/>
            <person name="Anim B.N."/>
            <person name="Anosike U.S."/>
            <person name="Attaway T."/>
            <person name="Bandaranaike D.P."/>
            <person name="Battles P.K."/>
            <person name="Bell S.N."/>
            <person name="Bell A.V."/>
            <person name="Beltran B."/>
            <person name="Bickham C."/>
            <person name="Bustamante Y."/>
            <person name="Caleb T."/>
            <person name="Canada A."/>
            <person name="Cardenas V."/>
            <person name="Carter K."/>
            <person name="Chacko J."/>
            <person name="Chandrabose M.N."/>
            <person name="Chavez D."/>
            <person name="Chavez A."/>
            <person name="Chen L."/>
            <person name="Chu H.-S."/>
            <person name="Claassen K.J."/>
            <person name="Cockrell R."/>
            <person name="Collins M."/>
            <person name="Cooper J.A."/>
            <person name="Cree A."/>
            <person name="Curry S.M."/>
            <person name="Da Y."/>
            <person name="Dao M.D."/>
            <person name="Das B."/>
            <person name="Davila M.-L."/>
            <person name="Davy-Carroll L."/>
            <person name="Denson S."/>
            <person name="Dinh H."/>
            <person name="Ebong V.E."/>
            <person name="Edwards J.R."/>
            <person name="Egan A."/>
            <person name="El-Daye J."/>
            <person name="Escobedo L."/>
            <person name="Fernandez S."/>
            <person name="Fernando P.R."/>
            <person name="Flagg N."/>
            <person name="Forbes L.D."/>
            <person name="Fowler R.G."/>
            <person name="Fu Q."/>
            <person name="Gabisi R.A."/>
            <person name="Ganer J."/>
            <person name="Garbino Pronczuk A."/>
            <person name="Garcia R.M."/>
            <person name="Garner T."/>
            <person name="Garrett T.E."/>
            <person name="Gonzalez D.A."/>
            <person name="Hamid H."/>
            <person name="Hawkins E.S."/>
            <person name="Hirani K."/>
            <person name="Hogues M.E."/>
            <person name="Hollins B."/>
            <person name="Hsiao C.-H."/>
            <person name="Jabil R."/>
            <person name="James M.L."/>
            <person name="Jhangiani S.N."/>
            <person name="Johnson B."/>
            <person name="Johnson Q."/>
            <person name="Joshi V."/>
            <person name="Kalu J.B."/>
            <person name="Kam C."/>
            <person name="Kashfia A."/>
            <person name="Keebler J."/>
            <person name="Kisamo H."/>
            <person name="Kovar C.L."/>
            <person name="Lago L.A."/>
            <person name="Lai C.-Y."/>
            <person name="Laidlaw J."/>
            <person name="Lara F."/>
            <person name="Le T.-K."/>
            <person name="Lee S.L."/>
            <person name="Legall F.H."/>
            <person name="Lemon S.J."/>
            <person name="Lewis L.R."/>
            <person name="Li B."/>
            <person name="Liu Y."/>
            <person name="Liu Y.-S."/>
            <person name="Lopez J."/>
            <person name="Lozado R.J."/>
            <person name="Lu J."/>
            <person name="Madu R.C."/>
            <person name="Maheshwari M."/>
            <person name="Maheshwari R."/>
            <person name="Malloy K."/>
            <person name="Martinez E."/>
            <person name="Mathew T."/>
            <person name="Mercado I.C."/>
            <person name="Mercado C."/>
            <person name="Meyer B."/>
            <person name="Montgomery K."/>
            <person name="Morgan M.B."/>
            <person name="Munidasa M."/>
            <person name="Nazareth L.V."/>
            <person name="Nelson J."/>
            <person name="Ng B.M."/>
            <person name="Nguyen N.B."/>
            <person name="Nguyen P.Q."/>
            <person name="Nguyen T."/>
            <person name="Obregon M."/>
            <person name="Okwuonu G.O."/>
            <person name="Onwere C.G."/>
            <person name="Orozco G."/>
            <person name="Parra A."/>
            <person name="Patel S."/>
            <person name="Patil S."/>
            <person name="Perez A."/>
            <person name="Perez Y."/>
            <person name="Pham C."/>
            <person name="Primus E.L."/>
            <person name="Pu L.-L."/>
            <person name="Puazo M."/>
            <person name="Qin X."/>
            <person name="Quiroz J.B."/>
            <person name="Reese J."/>
            <person name="Richards S."/>
            <person name="Rives C.M."/>
            <person name="Robberts R."/>
            <person name="Ruiz S.J."/>
            <person name="Ruiz M.J."/>
            <person name="Santibanez J."/>
            <person name="Schneider B.W."/>
            <person name="Sisson I."/>
            <person name="Smith M."/>
            <person name="Sodergren E."/>
            <person name="Song X.-Z."/>
            <person name="Song B.B."/>
            <person name="Summersgill H."/>
            <person name="Thelus R."/>
            <person name="Thornton R.D."/>
            <person name="Trejos Z.Y."/>
            <person name="Usmani K."/>
            <person name="Vattathil S."/>
            <person name="Villasana D."/>
            <person name="Walker D.L."/>
            <person name="Wang S."/>
            <person name="Wang K."/>
            <person name="White C.S."/>
            <person name="Williams A.C."/>
            <person name="Williamson J."/>
            <person name="Wilson K."/>
            <person name="Woghiren I.O."/>
            <person name="Woodworth J.R."/>
            <person name="Worley K.C."/>
            <person name="Wright R.A."/>
            <person name="Wu W."/>
            <person name="Young L."/>
            <person name="Zhang L."/>
            <person name="Zhang J."/>
            <person name="Zhu Y."/>
            <person name="Muzny D.M."/>
            <person name="Weinstock G."/>
            <person name="Gibbs R.A."/>
        </authorList>
    </citation>
    <scope>NUCLEOTIDE SEQUENCE [LARGE SCALE GENOMIC DNA]</scope>
    <source>
        <strain evidence="2">LSR1</strain>
    </source>
</reference>
<proteinExistence type="predicted"/>
<evidence type="ECO:0000313" key="1">
    <source>
        <dbReference type="EnsemblMetazoa" id="XP_008187256.1"/>
    </source>
</evidence>
<dbReference type="OrthoDB" id="10484599at2759"/>
<sequence length="192" mass="22473">MYNQIQETDFKPSPLNWCAINVCYESLKEAGFLDVSAKQNIKGFLSKFKLTETYGYIYEFYKYLENLRTQPRDDYQIVDPIGSRIEIKVGYLRNWCGAQVCHADLINEGYIYEHVVDNYIYVLPSITKKISSGQILSKFVIDFTDYLDFTINVNPERDYIEPATYDILANISPRSPLDWCKYTVVPYNIPFQ</sequence>
<dbReference type="GeneID" id="100575704"/>
<dbReference type="RefSeq" id="XP_008187256.1">
    <property type="nucleotide sequence ID" value="XM_008189034.2"/>
</dbReference>